<feature type="transmembrane region" description="Helical" evidence="1">
    <location>
        <begin position="406"/>
        <end position="427"/>
    </location>
</feature>
<dbReference type="AlphaFoldDB" id="Q07S28"/>
<dbReference type="Pfam" id="PF11902">
    <property type="entry name" value="DUF3422"/>
    <property type="match status" value="1"/>
</dbReference>
<protein>
    <recommendedName>
        <fullName evidence="3">DUF3422 domain-containing protein</fullName>
    </recommendedName>
</protein>
<reference evidence="2" key="1">
    <citation type="submission" date="2006-09" db="EMBL/GenBank/DDBJ databases">
        <title>Complete sequence of Rhodopseudomonas palustris BisA53.</title>
        <authorList>
            <consortium name="US DOE Joint Genome Institute"/>
            <person name="Copeland A."/>
            <person name="Lucas S."/>
            <person name="Lapidus A."/>
            <person name="Barry K."/>
            <person name="Detter J.C."/>
            <person name="Glavina del Rio T."/>
            <person name="Hammon N."/>
            <person name="Israni S."/>
            <person name="Dalin E."/>
            <person name="Tice H."/>
            <person name="Pitluck S."/>
            <person name="Chain P."/>
            <person name="Malfatti S."/>
            <person name="Shin M."/>
            <person name="Vergez L."/>
            <person name="Schmutz J."/>
            <person name="Larimer F."/>
            <person name="Land M."/>
            <person name="Hauser L."/>
            <person name="Pelletier D.A."/>
            <person name="Kyrpides N."/>
            <person name="Kim E."/>
            <person name="Harwood C.S."/>
            <person name="Oda Y."/>
            <person name="Richardson P."/>
        </authorList>
    </citation>
    <scope>NUCLEOTIDE SEQUENCE [LARGE SCALE GENOMIC DNA]</scope>
    <source>
        <strain evidence="2">BisA53</strain>
    </source>
</reference>
<feature type="transmembrane region" description="Helical" evidence="1">
    <location>
        <begin position="374"/>
        <end position="394"/>
    </location>
</feature>
<dbReference type="HOGENOM" id="CLU_035873_0_0_5"/>
<keyword evidence="1" id="KW-0812">Transmembrane</keyword>
<dbReference type="EMBL" id="CP000463">
    <property type="protein sequence ID" value="ABJ05256.1"/>
    <property type="molecule type" value="Genomic_DNA"/>
</dbReference>
<dbReference type="STRING" id="316055.RPE_1304"/>
<name>Q07S28_RHOP5</name>
<evidence type="ECO:0008006" key="3">
    <source>
        <dbReference type="Google" id="ProtNLM"/>
    </source>
</evidence>
<evidence type="ECO:0000256" key="1">
    <source>
        <dbReference type="SAM" id="Phobius"/>
    </source>
</evidence>
<dbReference type="InterPro" id="IPR021830">
    <property type="entry name" value="DUF3422"/>
</dbReference>
<proteinExistence type="predicted"/>
<sequence>MGMSTEVLIGDGEARLTPHPLRAAVLGEVHARPFTPLTTPSRVVHFAFDTAGGRAQADRIALAAFCEQRGLPAPPATEKQHRVTFGSTILRWEQHSEFTTYTWEMRADPGGVPFYPDASSLAGPMRLVPQPGPLVVAIDLHLLAEDPPRTTPEKLFDRASLAVAENSDGAALYATDFQPGPSGFVRILVIDRGMAPERAGALVQRVTEVETYRTLALLGLPEAQRLLPSITTSERRLAEVTAQMRKGGDFESNNKMLDELTALAAEVEAGAAASLYRFGASRAYEEIMTGRLATLGERKVGGLPTWSSFLARRMKPAMRTCTTTEARQSDLSLKLARAANLLRTRVDVELEHQNQELLKSMNARTRLQLRLQTTVEGLSTAAITYYVVGLFGYLMKGAQDSGYLPIEPSLAVALFVPIAATSIWWTVRSIRKRHIGDEE</sequence>
<accession>Q07S28</accession>
<keyword evidence="1" id="KW-0472">Membrane</keyword>
<evidence type="ECO:0000313" key="2">
    <source>
        <dbReference type="EMBL" id="ABJ05256.1"/>
    </source>
</evidence>
<dbReference type="KEGG" id="rpe:RPE_1304"/>
<keyword evidence="1" id="KW-1133">Transmembrane helix</keyword>
<gene>
    <name evidence="2" type="ordered locus">RPE_1304</name>
</gene>
<organism evidence="2">
    <name type="scientific">Rhodopseudomonas palustris (strain BisA53)</name>
    <dbReference type="NCBI Taxonomy" id="316055"/>
    <lineage>
        <taxon>Bacteria</taxon>
        <taxon>Pseudomonadati</taxon>
        <taxon>Pseudomonadota</taxon>
        <taxon>Alphaproteobacteria</taxon>
        <taxon>Hyphomicrobiales</taxon>
        <taxon>Nitrobacteraceae</taxon>
        <taxon>Rhodopseudomonas</taxon>
    </lineage>
</organism>
<dbReference type="eggNOG" id="COG4949">
    <property type="taxonomic scope" value="Bacteria"/>
</dbReference>